<dbReference type="InterPro" id="IPR011333">
    <property type="entry name" value="SKP1/BTB/POZ_sf"/>
</dbReference>
<evidence type="ECO:0000256" key="5">
    <source>
        <dbReference type="SAM" id="MobiDB-lite"/>
    </source>
</evidence>
<dbReference type="Pfam" id="PF10523">
    <property type="entry name" value="BEN"/>
    <property type="match status" value="1"/>
</dbReference>
<feature type="region of interest" description="Disordered" evidence="5">
    <location>
        <begin position="884"/>
        <end position="925"/>
    </location>
</feature>
<comment type="caution">
    <text evidence="8">The sequence shown here is derived from an EMBL/GenBank/DDBJ whole genome shotgun (WGS) entry which is preliminary data.</text>
</comment>
<sequence length="925" mass="96184">MPETCGIPPPPHRPSPPQTQPLPGALGRCGVTGTFPGEDSWEPLPQATPPAGTCPPALPTGESASPPWGSLSGLLEPPGWHVGALAPLAAPRWLSGVLRERGARASGLLPRAGGCSPGGGRPGGCRPGSAPLSPTDVPARAPLTAGAPPPPAMSQMLHIEIPNFGSTVLGCLNEQRLLGLYCDVSIVVKGQAFKAHRAVLAASSLYFRDLFSGNSKSAFELPGSVPPACFQQILSFCYTGRLTMAASEQLVVMYTAGFLQIQHIVERGTDLMFKVSSPHCDSQTAATEDAGSEPQSPCDPPPPAAPPFAASPAVPIPLLTRVKHEAMELPPAAGPGLASKRPLETGPRDGAAAGAVAVAGAAPLKLSRVSYYGMPSLAALIPSIQQVPYPQGERTSPGASSLPTTDSPTSYHNEEDEEDDEAYDTMVEEPCGQVYIRAGGGYAGTAGRRAVRAAWRLQLSPVSLRLGLLPGVQASRCARGCGCRGTEQQGTGRAALREQSCGGRHPAGGLGQPPPRARVPGARPQFPTSLTPARDSVPSLALCLEHLALPWPGPAAPGPGLAEGQLSQAPPCACLPTPWTARSHVGPESRLVQRVPHGGAPRCSEAAWPLSRQLRLAPGGQGLLGSEGHAGGWAGVPEKPEPVPLESRSCVLIRRDLVALPASLISQIGYRCHPKLYSEGDPGEKLELVAGSGVCITRGQLMNCHLCAGVKHKVLLRRLLATFFDRNTLANSCGTGIRSSTSDPSRKPLDSRVLNAVKLYCQNFAPSFKESEMNVIAADMCTNARRVRKRWLPKIKSMLPEGVEMYRTVMGSSAASVPLDPEFPPAAAQVFEQRIYAERRGDAATLVAVRTDAVNVDLSAAGAAFEAGEEAEGAGSVIQEVAAPEPLPAAGQSPAPPFEQGGGSPGRPQTPAAARRAEGAFAAGV</sequence>
<dbReference type="InterPro" id="IPR018379">
    <property type="entry name" value="BEN_domain"/>
</dbReference>
<dbReference type="AlphaFoldDB" id="A0A8J6AHY6"/>
<evidence type="ECO:0000313" key="8">
    <source>
        <dbReference type="EMBL" id="KAG8518670.1"/>
    </source>
</evidence>
<organism evidence="8 9">
    <name type="scientific">Galemys pyrenaicus</name>
    <name type="common">Iberian desman</name>
    <name type="synonym">Pyrenean desman</name>
    <dbReference type="NCBI Taxonomy" id="202257"/>
    <lineage>
        <taxon>Eukaryota</taxon>
        <taxon>Metazoa</taxon>
        <taxon>Chordata</taxon>
        <taxon>Craniata</taxon>
        <taxon>Vertebrata</taxon>
        <taxon>Euteleostomi</taxon>
        <taxon>Mammalia</taxon>
        <taxon>Eutheria</taxon>
        <taxon>Laurasiatheria</taxon>
        <taxon>Eulipotyphla</taxon>
        <taxon>Talpidae</taxon>
        <taxon>Galemys</taxon>
    </lineage>
</organism>
<dbReference type="Gene3D" id="3.30.710.10">
    <property type="entry name" value="Potassium Channel Kv1.1, Chain A"/>
    <property type="match status" value="1"/>
</dbReference>
<dbReference type="PROSITE" id="PS50097">
    <property type="entry name" value="BTB"/>
    <property type="match status" value="1"/>
</dbReference>
<dbReference type="GO" id="GO:0000978">
    <property type="term" value="F:RNA polymerase II cis-regulatory region sequence-specific DNA binding"/>
    <property type="evidence" value="ECO:0007669"/>
    <property type="project" value="TreeGrafter"/>
</dbReference>
<dbReference type="Pfam" id="PF00651">
    <property type="entry name" value="BTB"/>
    <property type="match status" value="1"/>
</dbReference>
<evidence type="ECO:0000259" key="7">
    <source>
        <dbReference type="PROSITE" id="PS51457"/>
    </source>
</evidence>
<keyword evidence="2" id="KW-1017">Isopeptide bond</keyword>
<protein>
    <submittedName>
        <fullName evidence="8">Nucleus accumbens-associated protein 2</fullName>
    </submittedName>
</protein>
<reference evidence="8" key="1">
    <citation type="journal article" date="2021" name="Evol. Appl.">
        <title>The genome of the Pyrenean desman and the effects of bottlenecks and inbreeding on the genomic landscape of an endangered species.</title>
        <authorList>
            <person name="Escoda L."/>
            <person name="Castresana J."/>
        </authorList>
    </citation>
    <scope>NUCLEOTIDE SEQUENCE</scope>
    <source>
        <strain evidence="8">IBE-C5619</strain>
    </source>
</reference>
<dbReference type="InterPro" id="IPR050457">
    <property type="entry name" value="ZnFinger_BTB_dom_contain"/>
</dbReference>
<keyword evidence="3" id="KW-0832">Ubl conjugation</keyword>
<feature type="domain" description="BTB" evidence="6">
    <location>
        <begin position="182"/>
        <end position="246"/>
    </location>
</feature>
<dbReference type="SMART" id="SM01025">
    <property type="entry name" value="BEN"/>
    <property type="match status" value="1"/>
</dbReference>
<dbReference type="PROSITE" id="PS51457">
    <property type="entry name" value="BEN"/>
    <property type="match status" value="1"/>
</dbReference>
<evidence type="ECO:0000259" key="6">
    <source>
        <dbReference type="PROSITE" id="PS50097"/>
    </source>
</evidence>
<dbReference type="GO" id="GO:0045892">
    <property type="term" value="P:negative regulation of DNA-templated transcription"/>
    <property type="evidence" value="ECO:0007669"/>
    <property type="project" value="UniProtKB-ARBA"/>
</dbReference>
<keyword evidence="9" id="KW-1185">Reference proteome</keyword>
<feature type="compositionally biased region" description="Pro residues" evidence="5">
    <location>
        <begin position="7"/>
        <end position="20"/>
    </location>
</feature>
<feature type="compositionally biased region" description="Polar residues" evidence="5">
    <location>
        <begin position="388"/>
        <end position="411"/>
    </location>
</feature>
<feature type="region of interest" description="Disordered" evidence="5">
    <location>
        <begin position="1"/>
        <end position="67"/>
    </location>
</feature>
<feature type="compositionally biased region" description="Pro residues" evidence="5">
    <location>
        <begin position="46"/>
        <end position="58"/>
    </location>
</feature>
<proteinExistence type="predicted"/>
<dbReference type="GO" id="GO:0031981">
    <property type="term" value="C:nuclear lumen"/>
    <property type="evidence" value="ECO:0007669"/>
    <property type="project" value="UniProtKB-ARBA"/>
</dbReference>
<dbReference type="OrthoDB" id="10261408at2759"/>
<feature type="region of interest" description="Disordered" evidence="5">
    <location>
        <begin position="109"/>
        <end position="149"/>
    </location>
</feature>
<dbReference type="GO" id="GO:0000981">
    <property type="term" value="F:DNA-binding transcription factor activity, RNA polymerase II-specific"/>
    <property type="evidence" value="ECO:0007669"/>
    <property type="project" value="TreeGrafter"/>
</dbReference>
<dbReference type="Gene3D" id="1.10.10.2590">
    <property type="entry name" value="BEN domain"/>
    <property type="match status" value="1"/>
</dbReference>
<dbReference type="FunFam" id="1.10.10.2590:FF:000002">
    <property type="entry name" value="Putative nucleus accumbens-associated protein 2"/>
    <property type="match status" value="1"/>
</dbReference>
<feature type="region of interest" description="Disordered" evidence="5">
    <location>
        <begin position="494"/>
        <end position="522"/>
    </location>
</feature>
<keyword evidence="4" id="KW-0539">Nucleus</keyword>
<dbReference type="EMBL" id="JAGFMF010011628">
    <property type="protein sequence ID" value="KAG8518670.1"/>
    <property type="molecule type" value="Genomic_DNA"/>
</dbReference>
<feature type="domain" description="BEN" evidence="7">
    <location>
        <begin position="691"/>
        <end position="788"/>
    </location>
</feature>
<dbReference type="GO" id="GO:0042127">
    <property type="term" value="P:regulation of cell population proliferation"/>
    <property type="evidence" value="ECO:0007669"/>
    <property type="project" value="UniProtKB-ARBA"/>
</dbReference>
<feature type="compositionally biased region" description="Pro residues" evidence="5">
    <location>
        <begin position="297"/>
        <end position="306"/>
    </location>
</feature>
<dbReference type="SUPFAM" id="SSF54695">
    <property type="entry name" value="POZ domain"/>
    <property type="match status" value="1"/>
</dbReference>
<evidence type="ECO:0000256" key="4">
    <source>
        <dbReference type="ARBA" id="ARBA00023242"/>
    </source>
</evidence>
<dbReference type="CDD" id="cd18289">
    <property type="entry name" value="BTB_POZ_BTBD14A_NAC2"/>
    <property type="match status" value="1"/>
</dbReference>
<dbReference type="InterPro" id="IPR000210">
    <property type="entry name" value="BTB/POZ_dom"/>
</dbReference>
<comment type="subcellular location">
    <subcellularLocation>
        <location evidence="1">Nucleus</location>
    </subcellularLocation>
</comment>
<feature type="region of interest" description="Disordered" evidence="5">
    <location>
        <begin position="282"/>
        <end position="310"/>
    </location>
</feature>
<dbReference type="PANTHER" id="PTHR46105">
    <property type="entry name" value="AGAP004733-PA"/>
    <property type="match status" value="1"/>
</dbReference>
<feature type="compositionally biased region" description="Gly residues" evidence="5">
    <location>
        <begin position="115"/>
        <end position="126"/>
    </location>
</feature>
<dbReference type="FunFam" id="3.30.710.10:FF:000009">
    <property type="entry name" value="Zinc finger and BTB domain-containing 37"/>
    <property type="match status" value="1"/>
</dbReference>
<dbReference type="SMART" id="SM00225">
    <property type="entry name" value="BTB"/>
    <property type="match status" value="1"/>
</dbReference>
<name>A0A8J6AHY6_GALPY</name>
<evidence type="ECO:0000256" key="3">
    <source>
        <dbReference type="ARBA" id="ARBA00022843"/>
    </source>
</evidence>
<feature type="region of interest" description="Disordered" evidence="5">
    <location>
        <begin position="388"/>
        <end position="420"/>
    </location>
</feature>
<evidence type="ECO:0000313" key="9">
    <source>
        <dbReference type="Proteomes" id="UP000700334"/>
    </source>
</evidence>
<evidence type="ECO:0000256" key="2">
    <source>
        <dbReference type="ARBA" id="ARBA00022499"/>
    </source>
</evidence>
<evidence type="ECO:0000256" key="1">
    <source>
        <dbReference type="ARBA" id="ARBA00004123"/>
    </source>
</evidence>
<dbReference type="PANTHER" id="PTHR46105:SF2">
    <property type="entry name" value="NUCLEUS ACCUMBENS-ASSOCIATED PROTEIN 2"/>
    <property type="match status" value="1"/>
</dbReference>
<dbReference type="Proteomes" id="UP000700334">
    <property type="component" value="Unassembled WGS sequence"/>
</dbReference>
<accession>A0A8J6AHY6</accession>
<gene>
    <name evidence="8" type="ORF">J0S82_018149</name>
</gene>